<proteinExistence type="predicted"/>
<evidence type="ECO:0000313" key="2">
    <source>
        <dbReference type="Proteomes" id="UP000887013"/>
    </source>
</evidence>
<organism evidence="1 2">
    <name type="scientific">Nephila pilipes</name>
    <name type="common">Giant wood spider</name>
    <name type="synonym">Nephila maculata</name>
    <dbReference type="NCBI Taxonomy" id="299642"/>
    <lineage>
        <taxon>Eukaryota</taxon>
        <taxon>Metazoa</taxon>
        <taxon>Ecdysozoa</taxon>
        <taxon>Arthropoda</taxon>
        <taxon>Chelicerata</taxon>
        <taxon>Arachnida</taxon>
        <taxon>Araneae</taxon>
        <taxon>Araneomorphae</taxon>
        <taxon>Entelegynae</taxon>
        <taxon>Araneoidea</taxon>
        <taxon>Nephilidae</taxon>
        <taxon>Nephila</taxon>
    </lineage>
</organism>
<dbReference type="AlphaFoldDB" id="A0A8X6IX83"/>
<dbReference type="EMBL" id="BMAW01094005">
    <property type="protein sequence ID" value="GFS63273.1"/>
    <property type="molecule type" value="Genomic_DNA"/>
</dbReference>
<name>A0A8X6IX83_NEPPI</name>
<protein>
    <submittedName>
        <fullName evidence="1">Uncharacterized protein</fullName>
    </submittedName>
</protein>
<keyword evidence="2" id="KW-1185">Reference proteome</keyword>
<dbReference type="Proteomes" id="UP000887013">
    <property type="component" value="Unassembled WGS sequence"/>
</dbReference>
<accession>A0A8X6IX83</accession>
<gene>
    <name evidence="1" type="ORF">NPIL_202451</name>
</gene>
<sequence length="104" mass="11684">MEPLWKIPSGNLPPFSAADLFAAATEGKGVTPPPLPGLTLLWTFLPPKFHLARWNFIRRHLNWILLQYQSFLGTIQLRPLTCRNHLGPTREPSKPSCLGLLNST</sequence>
<evidence type="ECO:0000313" key="1">
    <source>
        <dbReference type="EMBL" id="GFS63273.1"/>
    </source>
</evidence>
<comment type="caution">
    <text evidence="1">The sequence shown here is derived from an EMBL/GenBank/DDBJ whole genome shotgun (WGS) entry which is preliminary data.</text>
</comment>
<reference evidence="1" key="1">
    <citation type="submission" date="2020-08" db="EMBL/GenBank/DDBJ databases">
        <title>Multicomponent nature underlies the extraordinary mechanical properties of spider dragline silk.</title>
        <authorList>
            <person name="Kono N."/>
            <person name="Nakamura H."/>
            <person name="Mori M."/>
            <person name="Yoshida Y."/>
            <person name="Ohtoshi R."/>
            <person name="Malay A.D."/>
            <person name="Moran D.A.P."/>
            <person name="Tomita M."/>
            <person name="Numata K."/>
            <person name="Arakawa K."/>
        </authorList>
    </citation>
    <scope>NUCLEOTIDE SEQUENCE</scope>
</reference>